<dbReference type="Proteomes" id="UP000663853">
    <property type="component" value="Unassembled WGS sequence"/>
</dbReference>
<comment type="caution">
    <text evidence="1">The sequence shown here is derived from an EMBL/GenBank/DDBJ whole genome shotgun (WGS) entry which is preliminary data.</text>
</comment>
<proteinExistence type="predicted"/>
<dbReference type="EMBL" id="CAJMXA010003444">
    <property type="protein sequence ID" value="CAE6496007.1"/>
    <property type="molecule type" value="Genomic_DNA"/>
</dbReference>
<protein>
    <submittedName>
        <fullName evidence="1">Uncharacterized protein</fullName>
    </submittedName>
</protein>
<dbReference type="AlphaFoldDB" id="A0A8H3CRH8"/>
<evidence type="ECO:0000313" key="1">
    <source>
        <dbReference type="EMBL" id="CAE6496007.1"/>
    </source>
</evidence>
<reference evidence="1" key="1">
    <citation type="submission" date="2021-01" db="EMBL/GenBank/DDBJ databases">
        <authorList>
            <person name="Kaushik A."/>
        </authorList>
    </citation>
    <scope>NUCLEOTIDE SEQUENCE</scope>
    <source>
        <strain evidence="1">AG6-10EEA</strain>
    </source>
</reference>
<evidence type="ECO:0000313" key="2">
    <source>
        <dbReference type="Proteomes" id="UP000663853"/>
    </source>
</evidence>
<sequence length="74" mass="8241">MFDPNPARTHSLGKFPLLTGVFLDPTTGPLTLSRPVAVLRDANTDKITEIDESVTEDIPKVNWMHITLYSDGHH</sequence>
<name>A0A8H3CRH8_9AGAM</name>
<gene>
    <name evidence="1" type="ORF">RDB_LOCUS106552</name>
</gene>
<organism evidence="1 2">
    <name type="scientific">Rhizoctonia solani</name>
    <dbReference type="NCBI Taxonomy" id="456999"/>
    <lineage>
        <taxon>Eukaryota</taxon>
        <taxon>Fungi</taxon>
        <taxon>Dikarya</taxon>
        <taxon>Basidiomycota</taxon>
        <taxon>Agaricomycotina</taxon>
        <taxon>Agaricomycetes</taxon>
        <taxon>Cantharellales</taxon>
        <taxon>Ceratobasidiaceae</taxon>
        <taxon>Rhizoctonia</taxon>
    </lineage>
</organism>
<accession>A0A8H3CRH8</accession>